<dbReference type="PANTHER" id="PTHR35526:SF3">
    <property type="entry name" value="ANTI-SIGMA-F FACTOR RSBW"/>
    <property type="match status" value="1"/>
</dbReference>
<keyword evidence="1" id="KW-0808">Transferase</keyword>
<dbReference type="InterPro" id="IPR050267">
    <property type="entry name" value="Anti-sigma-factor_SerPK"/>
</dbReference>
<organism evidence="3 4">
    <name type="scientific">Desulfovibrio subterraneus</name>
    <dbReference type="NCBI Taxonomy" id="2718620"/>
    <lineage>
        <taxon>Bacteria</taxon>
        <taxon>Pseudomonadati</taxon>
        <taxon>Thermodesulfobacteriota</taxon>
        <taxon>Desulfovibrionia</taxon>
        <taxon>Desulfovibrionales</taxon>
        <taxon>Desulfovibrionaceae</taxon>
        <taxon>Desulfovibrio</taxon>
    </lineage>
</organism>
<comment type="caution">
    <text evidence="3">The sequence shown here is derived from an EMBL/GenBank/DDBJ whole genome shotgun (WGS) entry which is preliminary data.</text>
</comment>
<name>A0A7J0BLP3_9BACT</name>
<dbReference type="PANTHER" id="PTHR35526">
    <property type="entry name" value="ANTI-SIGMA-F FACTOR RSBW-RELATED"/>
    <property type="match status" value="1"/>
</dbReference>
<protein>
    <submittedName>
        <fullName evidence="3">RsbW protein</fullName>
    </submittedName>
</protein>
<dbReference type="InterPro" id="IPR036890">
    <property type="entry name" value="HATPase_C_sf"/>
</dbReference>
<dbReference type="GO" id="GO:0004674">
    <property type="term" value="F:protein serine/threonine kinase activity"/>
    <property type="evidence" value="ECO:0007669"/>
    <property type="project" value="UniProtKB-KW"/>
</dbReference>
<evidence type="ECO:0000259" key="2">
    <source>
        <dbReference type="Pfam" id="PF13581"/>
    </source>
</evidence>
<dbReference type="InterPro" id="IPR003594">
    <property type="entry name" value="HATPase_dom"/>
</dbReference>
<dbReference type="AlphaFoldDB" id="A0A7J0BLP3"/>
<dbReference type="RefSeq" id="WP_174406069.1">
    <property type="nucleotide sequence ID" value="NZ_BLVO01000013.1"/>
</dbReference>
<evidence type="ECO:0000313" key="3">
    <source>
        <dbReference type="EMBL" id="GFM34478.1"/>
    </source>
</evidence>
<dbReference type="Gene3D" id="3.30.565.10">
    <property type="entry name" value="Histidine kinase-like ATPase, C-terminal domain"/>
    <property type="match status" value="1"/>
</dbReference>
<evidence type="ECO:0000313" key="4">
    <source>
        <dbReference type="Proteomes" id="UP000503840"/>
    </source>
</evidence>
<dbReference type="CDD" id="cd16936">
    <property type="entry name" value="HATPase_RsbW-like"/>
    <property type="match status" value="1"/>
</dbReference>
<keyword evidence="1" id="KW-0418">Kinase</keyword>
<sequence>MGAQYSLSACFSPELPNLHFASDLLHALFAAAGIHGDVVDRIELALSEGLTNAMKCTSQGLVELGMRREDDLLVISIRDGGEGFDIDNIPQPNLEEHHVGGYGIFIMREIMDSVSYERDGKWNVLTLTKRISGAD</sequence>
<dbReference type="Pfam" id="PF13581">
    <property type="entry name" value="HATPase_c_2"/>
    <property type="match status" value="1"/>
</dbReference>
<gene>
    <name evidence="3" type="ORF">DSM101010T_28430</name>
</gene>
<keyword evidence="1" id="KW-0723">Serine/threonine-protein kinase</keyword>
<evidence type="ECO:0000256" key="1">
    <source>
        <dbReference type="ARBA" id="ARBA00022527"/>
    </source>
</evidence>
<accession>A0A7J0BLP3</accession>
<dbReference type="Proteomes" id="UP000503840">
    <property type="component" value="Unassembled WGS sequence"/>
</dbReference>
<keyword evidence="4" id="KW-1185">Reference proteome</keyword>
<reference evidence="3 4" key="1">
    <citation type="submission" date="2020-05" db="EMBL/GenBank/DDBJ databases">
        <title>Draft genome sequence of Desulfovibrio sp. strain HN2T.</title>
        <authorList>
            <person name="Ueno A."/>
            <person name="Tamazawa S."/>
            <person name="Tamamura S."/>
            <person name="Murakami T."/>
            <person name="Kiyama T."/>
            <person name="Inomata H."/>
            <person name="Amano Y."/>
            <person name="Miyakawa K."/>
            <person name="Tamaki H."/>
            <person name="Naganuma T."/>
            <person name="Kaneko K."/>
        </authorList>
    </citation>
    <scope>NUCLEOTIDE SEQUENCE [LARGE SCALE GENOMIC DNA]</scope>
    <source>
        <strain evidence="3 4">HN2</strain>
    </source>
</reference>
<dbReference type="SUPFAM" id="SSF55874">
    <property type="entry name" value="ATPase domain of HSP90 chaperone/DNA topoisomerase II/histidine kinase"/>
    <property type="match status" value="1"/>
</dbReference>
<dbReference type="EMBL" id="BLVO01000013">
    <property type="protein sequence ID" value="GFM34478.1"/>
    <property type="molecule type" value="Genomic_DNA"/>
</dbReference>
<feature type="domain" description="Histidine kinase/HSP90-like ATPase" evidence="2">
    <location>
        <begin position="14"/>
        <end position="129"/>
    </location>
</feature>
<proteinExistence type="predicted"/>